<dbReference type="EMBL" id="JACRVF010000001">
    <property type="protein sequence ID" value="MBC5991227.1"/>
    <property type="molecule type" value="Genomic_DNA"/>
</dbReference>
<keyword evidence="5" id="KW-1185">Reference proteome</keyword>
<reference evidence="4" key="1">
    <citation type="submission" date="2020-08" db="EMBL/GenBank/DDBJ databases">
        <title>Pontibacter sp. SD6 16S ribosomal RNA gene Genome sequencing and assembly.</title>
        <authorList>
            <person name="Kang M."/>
        </authorList>
    </citation>
    <scope>NUCLEOTIDE SEQUENCE</scope>
    <source>
        <strain evidence="4">SD6</strain>
    </source>
</reference>
<dbReference type="PANTHER" id="PTHR19328:SF53">
    <property type="entry name" value="MEMBRANE PROTEIN"/>
    <property type="match status" value="1"/>
</dbReference>
<dbReference type="InterPro" id="IPR026444">
    <property type="entry name" value="Secre_tail"/>
</dbReference>
<dbReference type="Pfam" id="PF18962">
    <property type="entry name" value="Por_Secre_tail"/>
    <property type="match status" value="1"/>
</dbReference>
<dbReference type="Pfam" id="PF22807">
    <property type="entry name" value="TrAA12"/>
    <property type="match status" value="1"/>
</dbReference>
<dbReference type="InterPro" id="IPR011041">
    <property type="entry name" value="Quinoprot_gluc/sorb_DH_b-prop"/>
</dbReference>
<accession>A0A923N3W3</accession>
<dbReference type="PANTHER" id="PTHR19328">
    <property type="entry name" value="HEDGEHOG-INTERACTING PROTEIN"/>
    <property type="match status" value="1"/>
</dbReference>
<feature type="domain" description="Pyrroloquinoline quinone-dependent pyranose dehydrogenase beta-propeller" evidence="3">
    <location>
        <begin position="116"/>
        <end position="430"/>
    </location>
</feature>
<dbReference type="InterPro" id="IPR011042">
    <property type="entry name" value="6-blade_b-propeller_TolB-like"/>
</dbReference>
<dbReference type="InterPro" id="IPR054539">
    <property type="entry name" value="Beta-prop_PDH"/>
</dbReference>
<feature type="chain" id="PRO_5037840153" evidence="1">
    <location>
        <begin position="25"/>
        <end position="527"/>
    </location>
</feature>
<organism evidence="4 5">
    <name type="scientific">Pontibacter cellulosilyticus</name>
    <dbReference type="NCBI Taxonomy" id="1720253"/>
    <lineage>
        <taxon>Bacteria</taxon>
        <taxon>Pseudomonadati</taxon>
        <taxon>Bacteroidota</taxon>
        <taxon>Cytophagia</taxon>
        <taxon>Cytophagales</taxon>
        <taxon>Hymenobacteraceae</taxon>
        <taxon>Pontibacter</taxon>
    </lineage>
</organism>
<feature type="signal peptide" evidence="1">
    <location>
        <begin position="1"/>
        <end position="24"/>
    </location>
</feature>
<proteinExistence type="predicted"/>
<dbReference type="RefSeq" id="WP_187065244.1">
    <property type="nucleotide sequence ID" value="NZ_JACRVF010000001.1"/>
</dbReference>
<gene>
    <name evidence="4" type="ORF">H8S84_00100</name>
</gene>
<feature type="domain" description="Secretion system C-terminal sorting" evidence="2">
    <location>
        <begin position="449"/>
        <end position="526"/>
    </location>
</feature>
<dbReference type="SUPFAM" id="SSF50952">
    <property type="entry name" value="Soluble quinoprotein glucose dehydrogenase"/>
    <property type="match status" value="1"/>
</dbReference>
<dbReference type="NCBIfam" id="TIGR04183">
    <property type="entry name" value="Por_Secre_tail"/>
    <property type="match status" value="1"/>
</dbReference>
<keyword evidence="1" id="KW-0732">Signal</keyword>
<evidence type="ECO:0000313" key="5">
    <source>
        <dbReference type="Proteomes" id="UP000603640"/>
    </source>
</evidence>
<dbReference type="Proteomes" id="UP000603640">
    <property type="component" value="Unassembled WGS sequence"/>
</dbReference>
<evidence type="ECO:0000256" key="1">
    <source>
        <dbReference type="SAM" id="SignalP"/>
    </source>
</evidence>
<name>A0A923N3W3_9BACT</name>
<evidence type="ECO:0000259" key="2">
    <source>
        <dbReference type="Pfam" id="PF18962"/>
    </source>
</evidence>
<protein>
    <submittedName>
        <fullName evidence="4">T9SS type A sorting domain-containing protein</fullName>
    </submittedName>
</protein>
<evidence type="ECO:0000259" key="3">
    <source>
        <dbReference type="Pfam" id="PF22807"/>
    </source>
</evidence>
<dbReference type="AlphaFoldDB" id="A0A923N3W3"/>
<evidence type="ECO:0000313" key="4">
    <source>
        <dbReference type="EMBL" id="MBC5991227.1"/>
    </source>
</evidence>
<dbReference type="Gene3D" id="2.120.10.30">
    <property type="entry name" value="TolB, C-terminal domain"/>
    <property type="match status" value="1"/>
</dbReference>
<comment type="caution">
    <text evidence="4">The sequence shown here is derived from an EMBL/GenBank/DDBJ whole genome shotgun (WGS) entry which is preliminary data.</text>
</comment>
<sequence length="527" mass="57818">MPLRTFYRTIAALVILNLPLAAQAQTTPRPASVTVKIDVPQNMRTGVFAVDRFATIPPDFKLEVYARVSGARFMAVAPNGDLFVSMPWDGKVKVIRKLATGGIEDFDYVDGLQRPHDIVFHKIGSTQYVYIAEKNQIVRYTYTNGDRRGQNKQVVVANLPDESLPELQGSYGHVLKNIALDSNHKLYVSIASTCNACVEDTQSNPKRGAIYQYNADGTGGRLFAQGIRNAEGLDFVPGTNNLWVTLNQRDNVAYPFNDGTGNYGKVVQSYVDNNPPEGITFVRDGGNYGWPFCNPDQRQGMDNMPFINDVQLNANGAVDCNGMDRVSKGIQAHSAPLGLLFTQNTQMPEAYRNGALVALHGSWNRRKATGYKIVYFPWQNGLPGNQMDLVGGFLNSDSTEAYSRPNDIAIDAQGNLYISDDGASAIYKLTYTGAVTSAEREALDRAVEVYPVPASKALNINVSNLKSREVQFILTNAQSANVLNESRHIKAGAANKLQLDTSKLAAGVYFLSIVSGDTRVVRRIVIQ</sequence>